<dbReference type="GO" id="GO:0006357">
    <property type="term" value="P:regulation of transcription by RNA polymerase II"/>
    <property type="evidence" value="ECO:0007669"/>
    <property type="project" value="InterPro"/>
</dbReference>
<evidence type="ECO:0000256" key="7">
    <source>
        <dbReference type="ARBA" id="ARBA00023242"/>
    </source>
</evidence>
<dbReference type="Gene3D" id="1.20.5.790">
    <property type="entry name" value="Single helix bin"/>
    <property type="match status" value="1"/>
</dbReference>
<comment type="function">
    <text evidence="9">Component of the Mediator complex, a coactivator involved in the regulated transcription of nearly all RNA polymerase II-dependent genes. Mediator functions as a bridge to convey information from gene-specific regulatory proteins to the basal RNA polymerase II transcription machinery. Mediator is recruited to promoters by direct interactions with regulatory proteins and serves as a scaffold for the assembly of a functional preinitiation complex with RNA polymerase II and the general transcription factors.</text>
</comment>
<comment type="subcellular location">
    <subcellularLocation>
        <location evidence="1 9">Nucleus</location>
    </subcellularLocation>
</comment>
<dbReference type="PANTHER" id="PTHR13074:SF9">
    <property type="entry name" value="MEDIATOR OF RNA POLYMERASE II TRANSCRIPTION SUBUNIT 8"/>
    <property type="match status" value="1"/>
</dbReference>
<name>A0AAE9W8W2_9SCHI</name>
<dbReference type="GeneID" id="80874491"/>
<evidence type="ECO:0000256" key="4">
    <source>
        <dbReference type="ARBA" id="ARBA00023015"/>
    </source>
</evidence>
<comment type="similarity">
    <text evidence="2 9">Belongs to the Mediator complex subunit 8 family.</text>
</comment>
<dbReference type="Proteomes" id="UP001212411">
    <property type="component" value="Chromosome 1"/>
</dbReference>
<dbReference type="Gene3D" id="1.20.58.1710">
    <property type="match status" value="1"/>
</dbReference>
<proteinExistence type="inferred from homology"/>
<keyword evidence="7 9" id="KW-0539">Nucleus</keyword>
<keyword evidence="5 9" id="KW-0010">Activator</keyword>
<keyword evidence="6 9" id="KW-0804">Transcription</keyword>
<dbReference type="RefSeq" id="XP_056036077.1">
    <property type="nucleotide sequence ID" value="XM_056179802.1"/>
</dbReference>
<dbReference type="GO" id="GO:0016592">
    <property type="term" value="C:mediator complex"/>
    <property type="evidence" value="ECO:0007669"/>
    <property type="project" value="InterPro"/>
</dbReference>
<dbReference type="GO" id="GO:0000978">
    <property type="term" value="F:RNA polymerase II cis-regulatory region sequence-specific DNA binding"/>
    <property type="evidence" value="ECO:0007669"/>
    <property type="project" value="TreeGrafter"/>
</dbReference>
<reference evidence="10 11" key="1">
    <citation type="journal article" date="2023" name="G3 (Bethesda)">
        <title>A high-quality reference genome for the fission yeast Schizosaccharomyces osmophilus.</title>
        <authorList>
            <person name="Jia G.S."/>
            <person name="Zhang W.C."/>
            <person name="Liang Y."/>
            <person name="Liu X.H."/>
            <person name="Rhind N."/>
            <person name="Pidoux A."/>
            <person name="Brysch-Herzberg M."/>
            <person name="Du L.L."/>
        </authorList>
    </citation>
    <scope>NUCLEOTIDE SEQUENCE [LARGE SCALE GENOMIC DNA]</scope>
    <source>
        <strain evidence="10 11">CBS 15793</strain>
    </source>
</reference>
<evidence type="ECO:0000313" key="10">
    <source>
        <dbReference type="EMBL" id="WBW71834.1"/>
    </source>
</evidence>
<evidence type="ECO:0000256" key="2">
    <source>
        <dbReference type="ARBA" id="ARBA00005716"/>
    </source>
</evidence>
<protein>
    <recommendedName>
        <fullName evidence="3 9">Mediator of RNA polymerase II transcription subunit 8</fullName>
    </recommendedName>
    <alternativeName>
        <fullName evidence="8 9">Mediator complex subunit 8</fullName>
    </alternativeName>
</protein>
<sequence length="198" mass="23103">MDIISSEKAVESLEGIRQRTTQIVHSLSHFLAILHQTEQLAPWPTIHKNFNILLSQIHSLSNTLAIHFQSLRTTNIFPSEEFPVREQEPLLTTLLRTRPLPVVEEWETTTLEEYENDPSLKSKNQKQPLPQDTLWEEARDLLMQEREQNNWTGYVTRQEELQGEIINQKELEKERAFEEQSAQQTLTKILGFMKSGRG</sequence>
<gene>
    <name evidence="10" type="primary">med8</name>
    <name evidence="9" type="synonym">MED8</name>
    <name evidence="10" type="ORF">SOMG_01009</name>
</gene>
<evidence type="ECO:0000256" key="1">
    <source>
        <dbReference type="ARBA" id="ARBA00004123"/>
    </source>
</evidence>
<accession>A0AAE9W8W2</accession>
<evidence type="ECO:0000256" key="5">
    <source>
        <dbReference type="ARBA" id="ARBA00023159"/>
    </source>
</evidence>
<dbReference type="Pfam" id="PF10232">
    <property type="entry name" value="Med8"/>
    <property type="match status" value="1"/>
</dbReference>
<evidence type="ECO:0000313" key="11">
    <source>
        <dbReference type="Proteomes" id="UP001212411"/>
    </source>
</evidence>
<evidence type="ECO:0000256" key="6">
    <source>
        <dbReference type="ARBA" id="ARBA00023163"/>
    </source>
</evidence>
<organism evidence="10 11">
    <name type="scientific">Schizosaccharomyces osmophilus</name>
    <dbReference type="NCBI Taxonomy" id="2545709"/>
    <lineage>
        <taxon>Eukaryota</taxon>
        <taxon>Fungi</taxon>
        <taxon>Dikarya</taxon>
        <taxon>Ascomycota</taxon>
        <taxon>Taphrinomycotina</taxon>
        <taxon>Schizosaccharomycetes</taxon>
        <taxon>Schizosaccharomycetales</taxon>
        <taxon>Schizosaccharomycetaceae</taxon>
        <taxon>Schizosaccharomyces</taxon>
    </lineage>
</organism>
<dbReference type="AlphaFoldDB" id="A0AAE9W8W2"/>
<evidence type="ECO:0000256" key="3">
    <source>
        <dbReference type="ARBA" id="ARBA00020637"/>
    </source>
</evidence>
<dbReference type="Gene3D" id="6.10.250.2610">
    <property type="match status" value="1"/>
</dbReference>
<dbReference type="PANTHER" id="PTHR13074">
    <property type="entry name" value="MEDIATOR OF RNA POLYMERASE II TRANSCRIPTION SUBUNIT 8"/>
    <property type="match status" value="1"/>
</dbReference>
<keyword evidence="11" id="KW-1185">Reference proteome</keyword>
<comment type="subunit">
    <text evidence="9">Component of the Mediator complex.</text>
</comment>
<dbReference type="InterPro" id="IPR019364">
    <property type="entry name" value="Mediatior_Med8_fun/met"/>
</dbReference>
<dbReference type="GO" id="GO:0070847">
    <property type="term" value="C:core mediator complex"/>
    <property type="evidence" value="ECO:0007669"/>
    <property type="project" value="TreeGrafter"/>
</dbReference>
<dbReference type="EMBL" id="CP115611">
    <property type="protein sequence ID" value="WBW71834.1"/>
    <property type="molecule type" value="Genomic_DNA"/>
</dbReference>
<dbReference type="GO" id="GO:0003712">
    <property type="term" value="F:transcription coregulator activity"/>
    <property type="evidence" value="ECO:0007669"/>
    <property type="project" value="InterPro"/>
</dbReference>
<dbReference type="KEGG" id="som:SOMG_01009"/>
<evidence type="ECO:0000256" key="8">
    <source>
        <dbReference type="ARBA" id="ARBA00031261"/>
    </source>
</evidence>
<keyword evidence="4 9" id="KW-0805">Transcription regulation</keyword>
<evidence type="ECO:0000256" key="9">
    <source>
        <dbReference type="RuleBase" id="RU364144"/>
    </source>
</evidence>